<keyword evidence="1" id="KW-0812">Transmembrane</keyword>
<feature type="domain" description="Phosphatidic acid phosphatase type 2/haloperoxidase" evidence="2">
    <location>
        <begin position="54"/>
        <end position="163"/>
    </location>
</feature>
<organism evidence="3">
    <name type="scientific">hydrothermal vent metagenome</name>
    <dbReference type="NCBI Taxonomy" id="652676"/>
    <lineage>
        <taxon>unclassified sequences</taxon>
        <taxon>metagenomes</taxon>
        <taxon>ecological metagenomes</taxon>
    </lineage>
</organism>
<dbReference type="SMART" id="SM00014">
    <property type="entry name" value="acidPPc"/>
    <property type="match status" value="1"/>
</dbReference>
<sequence length="187" mass="21318">MEELNQNLFLKINSLIGSHHTLDFLGVVSGEYMPYLFIIVELLLYFSFKKKNIAIFAFMSMLLALGFNQIIGLFYFHNRPFMDGLGTDLVHHVAENSFPSDHTSFMFGIAIYLFMSMKNKLLGQILLVLAFIGGIARVFIGVHYPFDIMGSIVTATVASMIIYKFQDKLQPINNLVFKIENKIFAKK</sequence>
<dbReference type="InterPro" id="IPR033879">
    <property type="entry name" value="UPP_Pase"/>
</dbReference>
<dbReference type="PANTHER" id="PTHR14969:SF13">
    <property type="entry name" value="AT30094P"/>
    <property type="match status" value="1"/>
</dbReference>
<dbReference type="AlphaFoldDB" id="A0A1W1CX43"/>
<protein>
    <submittedName>
        <fullName evidence="3">Bacitracin transport permease protein BCRC</fullName>
    </submittedName>
</protein>
<dbReference type="Pfam" id="PF01569">
    <property type="entry name" value="PAP2"/>
    <property type="match status" value="1"/>
</dbReference>
<feature type="transmembrane region" description="Helical" evidence="1">
    <location>
        <begin position="55"/>
        <end position="77"/>
    </location>
</feature>
<accession>A0A1W1CX43</accession>
<gene>
    <name evidence="3" type="ORF">MNB_SV-3-772</name>
</gene>
<dbReference type="GO" id="GO:0050380">
    <property type="term" value="F:undecaprenyl-diphosphatase activity"/>
    <property type="evidence" value="ECO:0007669"/>
    <property type="project" value="InterPro"/>
</dbReference>
<reference evidence="3" key="1">
    <citation type="submission" date="2016-10" db="EMBL/GenBank/DDBJ databases">
        <authorList>
            <person name="de Groot N.N."/>
        </authorList>
    </citation>
    <scope>NUCLEOTIDE SEQUENCE</scope>
</reference>
<dbReference type="InterPro" id="IPR036938">
    <property type="entry name" value="PAP2/HPO_sf"/>
</dbReference>
<dbReference type="PANTHER" id="PTHR14969">
    <property type="entry name" value="SPHINGOSINE-1-PHOSPHATE PHOSPHOHYDROLASE"/>
    <property type="match status" value="1"/>
</dbReference>
<keyword evidence="1" id="KW-0472">Membrane</keyword>
<dbReference type="CDD" id="cd03385">
    <property type="entry name" value="PAP2_BcrC_like"/>
    <property type="match status" value="1"/>
</dbReference>
<evidence type="ECO:0000256" key="1">
    <source>
        <dbReference type="SAM" id="Phobius"/>
    </source>
</evidence>
<name>A0A1W1CX43_9ZZZZ</name>
<proteinExistence type="predicted"/>
<evidence type="ECO:0000259" key="2">
    <source>
        <dbReference type="SMART" id="SM00014"/>
    </source>
</evidence>
<dbReference type="SUPFAM" id="SSF48317">
    <property type="entry name" value="Acid phosphatase/Vanadium-dependent haloperoxidase"/>
    <property type="match status" value="1"/>
</dbReference>
<evidence type="ECO:0000313" key="3">
    <source>
        <dbReference type="EMBL" id="SFV70303.1"/>
    </source>
</evidence>
<dbReference type="InterPro" id="IPR000326">
    <property type="entry name" value="PAP2/HPO"/>
</dbReference>
<feature type="transmembrane region" description="Helical" evidence="1">
    <location>
        <begin position="32"/>
        <end position="48"/>
    </location>
</feature>
<dbReference type="EMBL" id="FPHI01000049">
    <property type="protein sequence ID" value="SFV70303.1"/>
    <property type="molecule type" value="Genomic_DNA"/>
</dbReference>
<dbReference type="GO" id="GO:0005886">
    <property type="term" value="C:plasma membrane"/>
    <property type="evidence" value="ECO:0007669"/>
    <property type="project" value="InterPro"/>
</dbReference>
<dbReference type="Gene3D" id="1.20.144.10">
    <property type="entry name" value="Phosphatidic acid phosphatase type 2/haloperoxidase"/>
    <property type="match status" value="1"/>
</dbReference>
<feature type="transmembrane region" description="Helical" evidence="1">
    <location>
        <begin position="121"/>
        <end position="140"/>
    </location>
</feature>
<keyword evidence="1" id="KW-1133">Transmembrane helix</keyword>